<proteinExistence type="inferred from homology"/>
<keyword evidence="6 10" id="KW-1133">Transmembrane helix</keyword>
<evidence type="ECO:0000256" key="2">
    <source>
        <dbReference type="ARBA" id="ARBA00022448"/>
    </source>
</evidence>
<dbReference type="InterPro" id="IPR006153">
    <property type="entry name" value="Cation/H_exchanger_TM"/>
</dbReference>
<feature type="transmembrane region" description="Helical" evidence="10">
    <location>
        <begin position="277"/>
        <end position="297"/>
    </location>
</feature>
<dbReference type="OrthoDB" id="1738415at2759"/>
<keyword evidence="4 10" id="KW-0812">Transmembrane</keyword>
<accession>A0A9Q1GNH9</accession>
<feature type="transmembrane region" description="Helical" evidence="10">
    <location>
        <begin position="152"/>
        <end position="171"/>
    </location>
</feature>
<dbReference type="InterPro" id="IPR050794">
    <property type="entry name" value="CPA2_transporter"/>
</dbReference>
<dbReference type="GO" id="GO:0006813">
    <property type="term" value="P:potassium ion transport"/>
    <property type="evidence" value="ECO:0007669"/>
    <property type="project" value="UniProtKB-KW"/>
</dbReference>
<protein>
    <recommendedName>
        <fullName evidence="11">Cation/H+ exchanger transmembrane domain-containing protein</fullName>
    </recommendedName>
</protein>
<feature type="domain" description="Cation/H+ exchanger transmembrane" evidence="11">
    <location>
        <begin position="11"/>
        <end position="166"/>
    </location>
</feature>
<organism evidence="12 13">
    <name type="scientific">Carnegiea gigantea</name>
    <dbReference type="NCBI Taxonomy" id="171969"/>
    <lineage>
        <taxon>Eukaryota</taxon>
        <taxon>Viridiplantae</taxon>
        <taxon>Streptophyta</taxon>
        <taxon>Embryophyta</taxon>
        <taxon>Tracheophyta</taxon>
        <taxon>Spermatophyta</taxon>
        <taxon>Magnoliopsida</taxon>
        <taxon>eudicotyledons</taxon>
        <taxon>Gunneridae</taxon>
        <taxon>Pentapetalae</taxon>
        <taxon>Caryophyllales</taxon>
        <taxon>Cactineae</taxon>
        <taxon>Cactaceae</taxon>
        <taxon>Cactoideae</taxon>
        <taxon>Echinocereeae</taxon>
        <taxon>Carnegiea</taxon>
    </lineage>
</organism>
<evidence type="ECO:0000256" key="10">
    <source>
        <dbReference type="SAM" id="Phobius"/>
    </source>
</evidence>
<evidence type="ECO:0000256" key="6">
    <source>
        <dbReference type="ARBA" id="ARBA00022989"/>
    </source>
</evidence>
<evidence type="ECO:0000256" key="9">
    <source>
        <dbReference type="ARBA" id="ARBA00038341"/>
    </source>
</evidence>
<comment type="caution">
    <text evidence="12">The sequence shown here is derived from an EMBL/GenBank/DDBJ whole genome shotgun (WGS) entry which is preliminary data.</text>
</comment>
<dbReference type="GO" id="GO:0006885">
    <property type="term" value="P:regulation of pH"/>
    <property type="evidence" value="ECO:0007669"/>
    <property type="project" value="TreeGrafter"/>
</dbReference>
<keyword evidence="5" id="KW-0630">Potassium</keyword>
<keyword evidence="2" id="KW-0813">Transport</keyword>
<feature type="transmembrane region" description="Helical" evidence="10">
    <location>
        <begin position="114"/>
        <end position="140"/>
    </location>
</feature>
<evidence type="ECO:0000256" key="5">
    <source>
        <dbReference type="ARBA" id="ARBA00022958"/>
    </source>
</evidence>
<dbReference type="EMBL" id="JAKOGI010001810">
    <property type="protein sequence ID" value="KAJ8423986.1"/>
    <property type="molecule type" value="Genomic_DNA"/>
</dbReference>
<feature type="transmembrane region" description="Helical" evidence="10">
    <location>
        <begin position="78"/>
        <end position="102"/>
    </location>
</feature>
<dbReference type="InterPro" id="IPR038770">
    <property type="entry name" value="Na+/solute_symporter_sf"/>
</dbReference>
<feature type="transmembrane region" description="Helical" evidence="10">
    <location>
        <begin position="254"/>
        <end position="271"/>
    </location>
</feature>
<name>A0A9Q1GNH9_9CARY</name>
<dbReference type="GO" id="GO:0012505">
    <property type="term" value="C:endomembrane system"/>
    <property type="evidence" value="ECO:0007669"/>
    <property type="project" value="TreeGrafter"/>
</dbReference>
<evidence type="ECO:0000313" key="12">
    <source>
        <dbReference type="EMBL" id="KAJ8423986.1"/>
    </source>
</evidence>
<keyword evidence="7" id="KW-0406">Ion transport</keyword>
<comment type="similarity">
    <text evidence="9">Belongs to the monovalent cation:proton antiporter 2 (CPA2) transporter (TC 2.A.37) family. CHX (TC 2.A.37.4) subfamily.</text>
</comment>
<dbReference type="PANTHER" id="PTHR32468:SF0">
    <property type="entry name" value="K(+)_H(+) ANTIPORTER 1"/>
    <property type="match status" value="1"/>
</dbReference>
<evidence type="ECO:0000256" key="3">
    <source>
        <dbReference type="ARBA" id="ARBA00022538"/>
    </source>
</evidence>
<dbReference type="GO" id="GO:0015297">
    <property type="term" value="F:antiporter activity"/>
    <property type="evidence" value="ECO:0007669"/>
    <property type="project" value="InterPro"/>
</dbReference>
<evidence type="ECO:0000256" key="1">
    <source>
        <dbReference type="ARBA" id="ARBA00004141"/>
    </source>
</evidence>
<dbReference type="PANTHER" id="PTHR32468">
    <property type="entry name" value="CATION/H + ANTIPORTER"/>
    <property type="match status" value="1"/>
</dbReference>
<evidence type="ECO:0000259" key="11">
    <source>
        <dbReference type="Pfam" id="PF00999"/>
    </source>
</evidence>
<dbReference type="AlphaFoldDB" id="A0A9Q1GNH9"/>
<comment type="subcellular location">
    <subcellularLocation>
        <location evidence="1">Membrane</location>
        <topology evidence="1">Multi-pass membrane protein</topology>
    </subcellularLocation>
</comment>
<gene>
    <name evidence="12" type="ORF">Cgig2_022327</name>
</gene>
<feature type="transmembrane region" description="Helical" evidence="10">
    <location>
        <begin position="44"/>
        <end position="66"/>
    </location>
</feature>
<dbReference type="GO" id="GO:0016020">
    <property type="term" value="C:membrane"/>
    <property type="evidence" value="ECO:0007669"/>
    <property type="project" value="UniProtKB-SubCell"/>
</dbReference>
<evidence type="ECO:0000256" key="8">
    <source>
        <dbReference type="ARBA" id="ARBA00023136"/>
    </source>
</evidence>
<feature type="transmembrane region" description="Helical" evidence="10">
    <location>
        <begin position="12"/>
        <end position="32"/>
    </location>
</feature>
<evidence type="ECO:0000313" key="13">
    <source>
        <dbReference type="Proteomes" id="UP001153076"/>
    </source>
</evidence>
<sequence>MQTVFPPWSTPTLESVASIGLLFFLFLVGLELDLGSIWRSGRRAFSSALPGITIPFMGGAGVAVILRRAVPGADHAAYGPFVVFMGVSLSITAFPVLARILAELKLLTTHVGETAMAAAAFNDVAAWILLALAVALAGNADEAGGHSKSPLITLWVLLCGIGFVGGILVDGQGPVVSGCRRASVVLFLPNVRFFLAPTHRPLPLAQRVEFGRLLAVDSNGSDRLVSQELLVLDDDNSGDCSCSRLLPGGNSARRYLALVFNCSILVLALVFDCSISVLGSMAVVFDCIVVLRHFGILTTSGCRRRRL</sequence>
<keyword evidence="3" id="KW-0633">Potassium transport</keyword>
<reference evidence="12" key="1">
    <citation type="submission" date="2022-04" db="EMBL/GenBank/DDBJ databases">
        <title>Carnegiea gigantea Genome sequencing and assembly v2.</title>
        <authorList>
            <person name="Copetti D."/>
            <person name="Sanderson M.J."/>
            <person name="Burquez A."/>
            <person name="Wojciechowski M.F."/>
        </authorList>
    </citation>
    <scope>NUCLEOTIDE SEQUENCE</scope>
    <source>
        <strain evidence="12">SGP5-SGP5p</strain>
        <tissue evidence="12">Aerial part</tissue>
    </source>
</reference>
<evidence type="ECO:0000256" key="4">
    <source>
        <dbReference type="ARBA" id="ARBA00022692"/>
    </source>
</evidence>
<dbReference type="Pfam" id="PF00999">
    <property type="entry name" value="Na_H_Exchanger"/>
    <property type="match status" value="1"/>
</dbReference>
<keyword evidence="8 10" id="KW-0472">Membrane</keyword>
<keyword evidence="13" id="KW-1185">Reference proteome</keyword>
<dbReference type="GO" id="GO:1902600">
    <property type="term" value="P:proton transmembrane transport"/>
    <property type="evidence" value="ECO:0007669"/>
    <property type="project" value="InterPro"/>
</dbReference>
<evidence type="ECO:0000256" key="7">
    <source>
        <dbReference type="ARBA" id="ARBA00023065"/>
    </source>
</evidence>
<dbReference type="Proteomes" id="UP001153076">
    <property type="component" value="Unassembled WGS sequence"/>
</dbReference>
<dbReference type="Gene3D" id="1.20.1530.20">
    <property type="match status" value="1"/>
</dbReference>